<feature type="region of interest" description="Disordered" evidence="1">
    <location>
        <begin position="346"/>
        <end position="380"/>
    </location>
</feature>
<feature type="compositionally biased region" description="Polar residues" evidence="1">
    <location>
        <begin position="51"/>
        <end position="70"/>
    </location>
</feature>
<name>A0A4S8M3A4_DENBC</name>
<feature type="compositionally biased region" description="Polar residues" evidence="1">
    <location>
        <begin position="326"/>
        <end position="336"/>
    </location>
</feature>
<evidence type="ECO:0000313" key="2">
    <source>
        <dbReference type="EMBL" id="THU96173.1"/>
    </source>
</evidence>
<feature type="region of interest" description="Disordered" evidence="1">
    <location>
        <begin position="258"/>
        <end position="284"/>
    </location>
</feature>
<organism evidence="2 3">
    <name type="scientific">Dendrothele bispora (strain CBS 962.96)</name>
    <dbReference type="NCBI Taxonomy" id="1314807"/>
    <lineage>
        <taxon>Eukaryota</taxon>
        <taxon>Fungi</taxon>
        <taxon>Dikarya</taxon>
        <taxon>Basidiomycota</taxon>
        <taxon>Agaricomycotina</taxon>
        <taxon>Agaricomycetes</taxon>
        <taxon>Agaricomycetidae</taxon>
        <taxon>Agaricales</taxon>
        <taxon>Agaricales incertae sedis</taxon>
        <taxon>Dendrothele</taxon>
    </lineage>
</organism>
<dbReference type="EMBL" id="ML179182">
    <property type="protein sequence ID" value="THU96173.1"/>
    <property type="molecule type" value="Genomic_DNA"/>
</dbReference>
<feature type="compositionally biased region" description="Polar residues" evidence="1">
    <location>
        <begin position="1"/>
        <end position="10"/>
    </location>
</feature>
<feature type="compositionally biased region" description="Basic and acidic residues" evidence="1">
    <location>
        <begin position="103"/>
        <end position="119"/>
    </location>
</feature>
<protein>
    <submittedName>
        <fullName evidence="2">Uncharacterized protein</fullName>
    </submittedName>
</protein>
<feature type="compositionally biased region" description="Polar residues" evidence="1">
    <location>
        <begin position="358"/>
        <end position="368"/>
    </location>
</feature>
<keyword evidence="3" id="KW-1185">Reference proteome</keyword>
<feature type="region of interest" description="Disordered" evidence="1">
    <location>
        <begin position="1"/>
        <end position="122"/>
    </location>
</feature>
<evidence type="ECO:0000256" key="1">
    <source>
        <dbReference type="SAM" id="MobiDB-lite"/>
    </source>
</evidence>
<accession>A0A4S8M3A4</accession>
<dbReference type="AlphaFoldDB" id="A0A4S8M3A4"/>
<proteinExistence type="predicted"/>
<evidence type="ECO:0000313" key="3">
    <source>
        <dbReference type="Proteomes" id="UP000297245"/>
    </source>
</evidence>
<reference evidence="2 3" key="1">
    <citation type="journal article" date="2019" name="Nat. Ecol. Evol.">
        <title>Megaphylogeny resolves global patterns of mushroom evolution.</title>
        <authorList>
            <person name="Varga T."/>
            <person name="Krizsan K."/>
            <person name="Foldi C."/>
            <person name="Dima B."/>
            <person name="Sanchez-Garcia M."/>
            <person name="Sanchez-Ramirez S."/>
            <person name="Szollosi G.J."/>
            <person name="Szarkandi J.G."/>
            <person name="Papp V."/>
            <person name="Albert L."/>
            <person name="Andreopoulos W."/>
            <person name="Angelini C."/>
            <person name="Antonin V."/>
            <person name="Barry K.W."/>
            <person name="Bougher N.L."/>
            <person name="Buchanan P."/>
            <person name="Buyck B."/>
            <person name="Bense V."/>
            <person name="Catcheside P."/>
            <person name="Chovatia M."/>
            <person name="Cooper J."/>
            <person name="Damon W."/>
            <person name="Desjardin D."/>
            <person name="Finy P."/>
            <person name="Geml J."/>
            <person name="Haridas S."/>
            <person name="Hughes K."/>
            <person name="Justo A."/>
            <person name="Karasinski D."/>
            <person name="Kautmanova I."/>
            <person name="Kiss B."/>
            <person name="Kocsube S."/>
            <person name="Kotiranta H."/>
            <person name="LaButti K.M."/>
            <person name="Lechner B.E."/>
            <person name="Liimatainen K."/>
            <person name="Lipzen A."/>
            <person name="Lukacs Z."/>
            <person name="Mihaltcheva S."/>
            <person name="Morgado L.N."/>
            <person name="Niskanen T."/>
            <person name="Noordeloos M.E."/>
            <person name="Ohm R.A."/>
            <person name="Ortiz-Santana B."/>
            <person name="Ovrebo C."/>
            <person name="Racz N."/>
            <person name="Riley R."/>
            <person name="Savchenko A."/>
            <person name="Shiryaev A."/>
            <person name="Soop K."/>
            <person name="Spirin V."/>
            <person name="Szebenyi C."/>
            <person name="Tomsovsky M."/>
            <person name="Tulloss R.E."/>
            <person name="Uehling J."/>
            <person name="Grigoriev I.V."/>
            <person name="Vagvolgyi C."/>
            <person name="Papp T."/>
            <person name="Martin F.M."/>
            <person name="Miettinen O."/>
            <person name="Hibbett D.S."/>
            <person name="Nagy L.G."/>
        </authorList>
    </citation>
    <scope>NUCLEOTIDE SEQUENCE [LARGE SCALE GENOMIC DNA]</scope>
    <source>
        <strain evidence="2 3">CBS 962.96</strain>
    </source>
</reference>
<feature type="region of interest" description="Disordered" evidence="1">
    <location>
        <begin position="320"/>
        <end position="339"/>
    </location>
</feature>
<gene>
    <name evidence="2" type="ORF">K435DRAFT_839151</name>
</gene>
<feature type="region of interest" description="Disordered" evidence="1">
    <location>
        <begin position="193"/>
        <end position="215"/>
    </location>
</feature>
<dbReference type="Proteomes" id="UP000297245">
    <property type="component" value="Unassembled WGS sequence"/>
</dbReference>
<sequence>MPLQLINSESVRPRRHLRSSGPPIPPIQIAGHDGGAPAYNTRSRSGRKSTAVMTGSSNRTNLTQAPSVTSGGRRPAGGTKAKTTPKGKATKAKAKAKKNTKKSSKEEAQEKTTDTENKKAKVTSRWKAGLRVLSRTASDFSQTKSRTSRMGSVSTVISELPSTFKAEHDDMQTENGEMSKTRSLSVLSTLTSVSKLPPITEENEHDNTGDHGGFDNALELTEANELSSPAPSSPLSSVKTVSPCSSLSSLSSISSNFGPGLVPPGSPSSLPSSSHVNDPDSNPMDLSWNDIDKIFKEQYANTMALRDLNNRRLERLLKGHEHGSEETSGNGSNNGSLRVGSELLTGLRSRPHPYPRPLSTSTSKSVSPRTLRRQGAARVI</sequence>
<feature type="compositionally biased region" description="Basic residues" evidence="1">
    <location>
        <begin position="83"/>
        <end position="102"/>
    </location>
</feature>